<dbReference type="Pfam" id="PF00293">
    <property type="entry name" value="NUDIX"/>
    <property type="match status" value="1"/>
</dbReference>
<accession>A0ABV5PT07</accession>
<protein>
    <submittedName>
        <fullName evidence="2">NUDIX domain-containing protein</fullName>
    </submittedName>
</protein>
<evidence type="ECO:0000313" key="2">
    <source>
        <dbReference type="EMBL" id="MFB9526352.1"/>
    </source>
</evidence>
<comment type="caution">
    <text evidence="2">The sequence shown here is derived from an EMBL/GenBank/DDBJ whole genome shotgun (WGS) entry which is preliminary data.</text>
</comment>
<name>A0ABV5PT07_9ACTN</name>
<dbReference type="Proteomes" id="UP001589646">
    <property type="component" value="Unassembled WGS sequence"/>
</dbReference>
<organism evidence="2 3">
    <name type="scientific">Nonomuraea roseola</name>
    <dbReference type="NCBI Taxonomy" id="46179"/>
    <lineage>
        <taxon>Bacteria</taxon>
        <taxon>Bacillati</taxon>
        <taxon>Actinomycetota</taxon>
        <taxon>Actinomycetes</taxon>
        <taxon>Streptosporangiales</taxon>
        <taxon>Streptosporangiaceae</taxon>
        <taxon>Nonomuraea</taxon>
    </lineage>
</organism>
<evidence type="ECO:0000259" key="1">
    <source>
        <dbReference type="PROSITE" id="PS51462"/>
    </source>
</evidence>
<gene>
    <name evidence="2" type="ORF">ACFFRN_06970</name>
</gene>
<dbReference type="RefSeq" id="WP_346123340.1">
    <property type="nucleotide sequence ID" value="NZ_BAAAXC010000014.1"/>
</dbReference>
<proteinExistence type="predicted"/>
<reference evidence="2 3" key="1">
    <citation type="submission" date="2024-09" db="EMBL/GenBank/DDBJ databases">
        <authorList>
            <person name="Sun Q."/>
            <person name="Mori K."/>
        </authorList>
    </citation>
    <scope>NUCLEOTIDE SEQUENCE [LARGE SCALE GENOMIC DNA]</scope>
    <source>
        <strain evidence="2 3">JCM 3323</strain>
    </source>
</reference>
<dbReference type="PROSITE" id="PS51462">
    <property type="entry name" value="NUDIX"/>
    <property type="match status" value="1"/>
</dbReference>
<evidence type="ECO:0000313" key="3">
    <source>
        <dbReference type="Proteomes" id="UP001589646"/>
    </source>
</evidence>
<dbReference type="Gene3D" id="3.90.79.10">
    <property type="entry name" value="Nucleoside Triphosphate Pyrophosphohydrolase"/>
    <property type="match status" value="1"/>
</dbReference>
<feature type="domain" description="Nudix hydrolase" evidence="1">
    <location>
        <begin position="1"/>
        <end position="90"/>
    </location>
</feature>
<dbReference type="EMBL" id="JBHMCE010000002">
    <property type="protein sequence ID" value="MFB9526352.1"/>
    <property type="molecule type" value="Genomic_DNA"/>
</dbReference>
<dbReference type="InterPro" id="IPR000086">
    <property type="entry name" value="NUDIX_hydrolase_dom"/>
</dbReference>
<keyword evidence="3" id="KW-1185">Reference proteome</keyword>
<dbReference type="SUPFAM" id="SSF55811">
    <property type="entry name" value="Nudix"/>
    <property type="match status" value="1"/>
</dbReference>
<dbReference type="InterPro" id="IPR015797">
    <property type="entry name" value="NUDIX_hydrolase-like_dom_sf"/>
</dbReference>
<sequence length="99" mass="10979">MEEGESALEAAVREAREEVGVVIDPADLTFVHAMHRAPDRMGLFFRAERWTGEPYNAEPGKCAALDWHPLDALPDGLVPYPEAALLAILRGEPFAQFDF</sequence>